<dbReference type="Pfam" id="PF04365">
    <property type="entry name" value="BrnT_toxin"/>
    <property type="match status" value="1"/>
</dbReference>
<dbReference type="EMBL" id="LBQC01000025">
    <property type="protein sequence ID" value="KKP71868.1"/>
    <property type="molecule type" value="Genomic_DNA"/>
</dbReference>
<dbReference type="AlphaFoldDB" id="A0A0G0BR78"/>
<evidence type="ECO:0000313" key="1">
    <source>
        <dbReference type="EMBL" id="KKP71868.1"/>
    </source>
</evidence>
<dbReference type="PATRIC" id="fig|1618478.3.peg.841"/>
<reference evidence="1 2" key="1">
    <citation type="journal article" date="2015" name="Nature">
        <title>rRNA introns, odd ribosomes, and small enigmatic genomes across a large radiation of phyla.</title>
        <authorList>
            <person name="Brown C.T."/>
            <person name="Hug L.A."/>
            <person name="Thomas B.C."/>
            <person name="Sharon I."/>
            <person name="Castelle C.J."/>
            <person name="Singh A."/>
            <person name="Wilkins M.J."/>
            <person name="Williams K.H."/>
            <person name="Banfield J.F."/>
        </authorList>
    </citation>
    <scope>NUCLEOTIDE SEQUENCE [LARGE SCALE GENOMIC DNA]</scope>
</reference>
<dbReference type="InterPro" id="IPR007460">
    <property type="entry name" value="BrnT_toxin"/>
</dbReference>
<sequence length="90" mass="10821">MKYFDWSKEKNEKLKKERGINFNDIVSILNNKQFLDVINNPSGKHSNQKVFVIGMNNYIYYVPFIEDKEKFFLKTIIPSRKATKRYLPKK</sequence>
<dbReference type="STRING" id="1618478.UR68_C0025G0013"/>
<dbReference type="Proteomes" id="UP000034457">
    <property type="component" value="Unassembled WGS sequence"/>
</dbReference>
<comment type="caution">
    <text evidence="1">The sequence shown here is derived from an EMBL/GenBank/DDBJ whole genome shotgun (WGS) entry which is preliminary data.</text>
</comment>
<accession>A0A0G0BR78</accession>
<organism evidence="1 2">
    <name type="scientific">Candidatus Roizmanbacteria bacterium GW2011_GWA2_35_19</name>
    <dbReference type="NCBI Taxonomy" id="1618478"/>
    <lineage>
        <taxon>Bacteria</taxon>
        <taxon>Candidatus Roizmaniibacteriota</taxon>
    </lineage>
</organism>
<gene>
    <name evidence="1" type="ORF">UR68_C0025G0013</name>
</gene>
<evidence type="ECO:0000313" key="2">
    <source>
        <dbReference type="Proteomes" id="UP000034457"/>
    </source>
</evidence>
<name>A0A0G0BR78_9BACT</name>
<dbReference type="Gene3D" id="3.10.450.530">
    <property type="entry name" value="Ribonuclease toxin, BrnT, of type II toxin-antitoxin system"/>
    <property type="match status" value="1"/>
</dbReference>
<protein>
    <recommendedName>
        <fullName evidence="3">Toxin-antitoxin system, toxin component</fullName>
    </recommendedName>
</protein>
<dbReference type="InterPro" id="IPR038573">
    <property type="entry name" value="BrnT_sf"/>
</dbReference>
<proteinExistence type="predicted"/>
<evidence type="ECO:0008006" key="3">
    <source>
        <dbReference type="Google" id="ProtNLM"/>
    </source>
</evidence>